<comment type="caution">
    <text evidence="2">The sequence shown here is derived from an EMBL/GenBank/DDBJ whole genome shotgun (WGS) entry which is preliminary data.</text>
</comment>
<dbReference type="AlphaFoldDB" id="A0A2S6CM72"/>
<reference evidence="3" key="1">
    <citation type="journal article" date="2017" name="bioRxiv">
        <title>Conservation of a gene cluster reveals novel cercosporin biosynthetic mechanisms and extends production to the genus Colletotrichum.</title>
        <authorList>
            <person name="de Jonge R."/>
            <person name="Ebert M.K."/>
            <person name="Huitt-Roehl C.R."/>
            <person name="Pal P."/>
            <person name="Suttle J.C."/>
            <person name="Spanner R.E."/>
            <person name="Neubauer J.D."/>
            <person name="Jurick W.M.II."/>
            <person name="Stott K.A."/>
            <person name="Secor G.A."/>
            <person name="Thomma B.P.H.J."/>
            <person name="Van de Peer Y."/>
            <person name="Townsend C.A."/>
            <person name="Bolton M.D."/>
        </authorList>
    </citation>
    <scope>NUCLEOTIDE SEQUENCE [LARGE SCALE GENOMIC DNA]</scope>
    <source>
        <strain evidence="3">CBS538.71</strain>
    </source>
</reference>
<proteinExistence type="predicted"/>
<gene>
    <name evidence="2" type="ORF">CBER1_11903</name>
</gene>
<organism evidence="2 3">
    <name type="scientific">Cercospora berteroae</name>
    <dbReference type="NCBI Taxonomy" id="357750"/>
    <lineage>
        <taxon>Eukaryota</taxon>
        <taxon>Fungi</taxon>
        <taxon>Dikarya</taxon>
        <taxon>Ascomycota</taxon>
        <taxon>Pezizomycotina</taxon>
        <taxon>Dothideomycetes</taxon>
        <taxon>Dothideomycetidae</taxon>
        <taxon>Mycosphaerellales</taxon>
        <taxon>Mycosphaerellaceae</taxon>
        <taxon>Cercospora</taxon>
    </lineage>
</organism>
<dbReference type="Proteomes" id="UP000237631">
    <property type="component" value="Unassembled WGS sequence"/>
</dbReference>
<evidence type="ECO:0008006" key="4">
    <source>
        <dbReference type="Google" id="ProtNLM"/>
    </source>
</evidence>
<accession>A0A2S6CM72</accession>
<keyword evidence="1" id="KW-0732">Signal</keyword>
<dbReference type="OrthoDB" id="10332352at2759"/>
<feature type="chain" id="PRO_5015723174" description="Plastocyanin-like domain-containing protein" evidence="1">
    <location>
        <begin position="20"/>
        <end position="276"/>
    </location>
</feature>
<keyword evidence="3" id="KW-1185">Reference proteome</keyword>
<feature type="signal peptide" evidence="1">
    <location>
        <begin position="1"/>
        <end position="19"/>
    </location>
</feature>
<name>A0A2S6CM72_9PEZI</name>
<protein>
    <recommendedName>
        <fullName evidence="4">Plastocyanin-like domain-containing protein</fullName>
    </recommendedName>
</protein>
<dbReference type="EMBL" id="PNEN01000197">
    <property type="protein sequence ID" value="PPJ60835.1"/>
    <property type="molecule type" value="Genomic_DNA"/>
</dbReference>
<sequence length="276" mass="28754">MYHLSRTVILFIAILMVSASNIGLAIGSVGAEVWFYRRSSTVLDPTRSSVANVTSTATLATSAGITSLCIVTSTSALTVASQKQIVDVSSWNLTFHPDALHASKGTILEFHIARPDVELHLLSSGNSSRTFDFVSVPGQSYRAATYQVVDSNAHVFRGVDTACGGTCPSTGLDPPRAKGEFLLNAAQNDNGAESNTGHNTAWYARSGPTAASSRTDAAASGRASLAGTAMPNTNTSALQSAPLPSTLSQMGVAVERKALSSLRILVLLLSSYAACT</sequence>
<evidence type="ECO:0000256" key="1">
    <source>
        <dbReference type="SAM" id="SignalP"/>
    </source>
</evidence>
<evidence type="ECO:0000313" key="2">
    <source>
        <dbReference type="EMBL" id="PPJ60835.1"/>
    </source>
</evidence>
<evidence type="ECO:0000313" key="3">
    <source>
        <dbReference type="Proteomes" id="UP000237631"/>
    </source>
</evidence>